<proteinExistence type="predicted"/>
<dbReference type="AlphaFoldDB" id="A0A5N6R3L4"/>
<reference evidence="2 3" key="1">
    <citation type="submission" date="2019-06" db="EMBL/GenBank/DDBJ databases">
        <title>A chromosomal-level reference genome of Carpinus fangiana (Coryloideae, Betulaceae).</title>
        <authorList>
            <person name="Yang X."/>
            <person name="Wang Z."/>
            <person name="Zhang L."/>
            <person name="Hao G."/>
            <person name="Liu J."/>
            <person name="Yang Y."/>
        </authorList>
    </citation>
    <scope>NUCLEOTIDE SEQUENCE [LARGE SCALE GENOMIC DNA]</scope>
    <source>
        <strain evidence="2">Cfa_2016G</strain>
        <tissue evidence="2">Leaf</tissue>
    </source>
</reference>
<protein>
    <submittedName>
        <fullName evidence="2">Uncharacterized protein</fullName>
    </submittedName>
</protein>
<gene>
    <name evidence="2" type="ORF">FH972_012382</name>
</gene>
<sequence length="60" mass="6647">MDWRVSQNHNINCFNTPNSISYQGDMITSMGKTNQKNGDGKKSEASNERVRGAEKSLALS</sequence>
<name>A0A5N6R3L4_9ROSI</name>
<dbReference type="Proteomes" id="UP000327013">
    <property type="component" value="Chromosome 5"/>
</dbReference>
<feature type="compositionally biased region" description="Basic and acidic residues" evidence="1">
    <location>
        <begin position="38"/>
        <end position="54"/>
    </location>
</feature>
<evidence type="ECO:0000313" key="2">
    <source>
        <dbReference type="EMBL" id="KAE8055549.1"/>
    </source>
</evidence>
<accession>A0A5N6R3L4</accession>
<feature type="region of interest" description="Disordered" evidence="1">
    <location>
        <begin position="25"/>
        <end position="60"/>
    </location>
</feature>
<keyword evidence="3" id="KW-1185">Reference proteome</keyword>
<evidence type="ECO:0000313" key="3">
    <source>
        <dbReference type="Proteomes" id="UP000327013"/>
    </source>
</evidence>
<evidence type="ECO:0000256" key="1">
    <source>
        <dbReference type="SAM" id="MobiDB-lite"/>
    </source>
</evidence>
<dbReference type="EMBL" id="CM017325">
    <property type="protein sequence ID" value="KAE8055549.1"/>
    <property type="molecule type" value="Genomic_DNA"/>
</dbReference>
<organism evidence="2 3">
    <name type="scientific">Carpinus fangiana</name>
    <dbReference type="NCBI Taxonomy" id="176857"/>
    <lineage>
        <taxon>Eukaryota</taxon>
        <taxon>Viridiplantae</taxon>
        <taxon>Streptophyta</taxon>
        <taxon>Embryophyta</taxon>
        <taxon>Tracheophyta</taxon>
        <taxon>Spermatophyta</taxon>
        <taxon>Magnoliopsida</taxon>
        <taxon>eudicotyledons</taxon>
        <taxon>Gunneridae</taxon>
        <taxon>Pentapetalae</taxon>
        <taxon>rosids</taxon>
        <taxon>fabids</taxon>
        <taxon>Fagales</taxon>
        <taxon>Betulaceae</taxon>
        <taxon>Carpinus</taxon>
    </lineage>
</organism>